<dbReference type="InterPro" id="IPR036264">
    <property type="entry name" value="Bact_exopeptidase_dim_dom"/>
</dbReference>
<feature type="domain" description="Peptidase M20 dimerisation" evidence="3">
    <location>
        <begin position="187"/>
        <end position="277"/>
    </location>
</feature>
<dbReference type="RefSeq" id="WP_003322429.1">
    <property type="nucleotide sequence ID" value="NZ_ALPT02000001.1"/>
</dbReference>
<dbReference type="PIRSF" id="PIRSF005962">
    <property type="entry name" value="Pept_M20D_amidohydro"/>
    <property type="match status" value="1"/>
</dbReference>
<dbReference type="SUPFAM" id="SSF53187">
    <property type="entry name" value="Zn-dependent exopeptidases"/>
    <property type="match status" value="1"/>
</dbReference>
<evidence type="ECO:0000313" key="7">
    <source>
        <dbReference type="Proteomes" id="UP000297014"/>
    </source>
</evidence>
<proteinExistence type="predicted"/>
<reference evidence="5 7" key="2">
    <citation type="submission" date="2014-01" db="EMBL/GenBank/DDBJ databases">
        <title>Draft genome sequencing of Bacillus alcalophilus CGMCC 1.3604.</title>
        <authorList>
            <person name="Yang J."/>
            <person name="Diao L."/>
            <person name="Yang S."/>
        </authorList>
    </citation>
    <scope>NUCLEOTIDE SEQUENCE [LARGE SCALE GENOMIC DNA]</scope>
    <source>
        <strain evidence="5 7">CGMCC 1.3604</strain>
    </source>
</reference>
<dbReference type="eggNOG" id="COG1473">
    <property type="taxonomic scope" value="Bacteria"/>
</dbReference>
<feature type="binding site" evidence="2">
    <location>
        <position position="164"/>
    </location>
    <ligand>
        <name>Mn(2+)</name>
        <dbReference type="ChEBI" id="CHEBI:29035"/>
        <label>2</label>
    </ligand>
</feature>
<dbReference type="EMBL" id="ALPT02000001">
    <property type="protein sequence ID" value="KGA99182.1"/>
    <property type="molecule type" value="Genomic_DNA"/>
</dbReference>
<name>A0A094Z039_ALKAL</name>
<feature type="binding site" evidence="2">
    <location>
        <position position="103"/>
    </location>
    <ligand>
        <name>Mn(2+)</name>
        <dbReference type="ChEBI" id="CHEBI:29035"/>
        <label>2</label>
    </ligand>
</feature>
<dbReference type="Gene3D" id="3.30.70.360">
    <property type="match status" value="1"/>
</dbReference>
<dbReference type="InterPro" id="IPR011650">
    <property type="entry name" value="Peptidase_M20_dimer"/>
</dbReference>
<dbReference type="EMBL" id="JALP01000174">
    <property type="protein sequence ID" value="THG90095.1"/>
    <property type="molecule type" value="Genomic_DNA"/>
</dbReference>
<evidence type="ECO:0000256" key="1">
    <source>
        <dbReference type="ARBA" id="ARBA00022801"/>
    </source>
</evidence>
<evidence type="ECO:0000313" key="6">
    <source>
        <dbReference type="Proteomes" id="UP000002754"/>
    </source>
</evidence>
<keyword evidence="1" id="KW-0378">Hydrolase</keyword>
<keyword evidence="6" id="KW-1185">Reference proteome</keyword>
<protein>
    <submittedName>
        <fullName evidence="4">Peptidase M20</fullName>
    </submittedName>
</protein>
<feature type="binding site" evidence="2">
    <location>
        <position position="139"/>
    </location>
    <ligand>
        <name>Mn(2+)</name>
        <dbReference type="ChEBI" id="CHEBI:29035"/>
        <label>2</label>
    </ligand>
</feature>
<dbReference type="Proteomes" id="UP000002754">
    <property type="component" value="Unassembled WGS sequence"/>
</dbReference>
<accession>A0A094Z039</accession>
<dbReference type="GO" id="GO:0046872">
    <property type="term" value="F:metal ion binding"/>
    <property type="evidence" value="ECO:0007669"/>
    <property type="project" value="UniProtKB-KW"/>
</dbReference>
<feature type="binding site" evidence="2">
    <location>
        <position position="105"/>
    </location>
    <ligand>
        <name>Mn(2+)</name>
        <dbReference type="ChEBI" id="CHEBI:29035"/>
        <label>2</label>
    </ligand>
</feature>
<dbReference type="SUPFAM" id="SSF55031">
    <property type="entry name" value="Bacterial exopeptidase dimerisation domain"/>
    <property type="match status" value="1"/>
</dbReference>
<keyword evidence="2" id="KW-0464">Manganese</keyword>
<dbReference type="FunFam" id="3.30.70.360:FF:000001">
    <property type="entry name" value="N-acetyldiaminopimelate deacetylase"/>
    <property type="match status" value="1"/>
</dbReference>
<reference evidence="4 6" key="1">
    <citation type="journal article" date="2014" name="Genome Announc.">
        <title>Draft Genome Sequence of Bacillus alcalophilus AV1934, a Classic Alkaliphile Isolated from Human Feces in 1934.</title>
        <authorList>
            <person name="Attie O."/>
            <person name="Jayaprakash A."/>
            <person name="Shah H."/>
            <person name="Paulsen I.T."/>
            <person name="Morino M."/>
            <person name="Takahashi Y."/>
            <person name="Narumi I."/>
            <person name="Sachidanandam R."/>
            <person name="Satoh K."/>
            <person name="Ito M."/>
            <person name="Krulwich T.A."/>
        </authorList>
    </citation>
    <scope>NUCLEOTIDE SEQUENCE [LARGE SCALE GENOMIC DNA]</scope>
    <source>
        <strain evidence="4 6">AV1934</strain>
    </source>
</reference>
<sequence length="400" mass="43695">MIERVLAFLEQHEEEMIEIRRELHQYPELSFEEVETPKKIATYLKDLGVEVKTGVGGRGVVGYIRGAKPGKTVALRADFDALPIQEETGLSFASKTPGVMHACGHDGHTASLLLVAKALMKYKDELEGTIVLIHQFAEELAPGGAIQMIEDGCLEGVDVIYGTHLWSPFEVGEIGYTPGPAMAAADRFEIDIQGKGGHGAAPHETVDAIMVASSVVQSLQQIVSRNVDPLKAAVVTVASFHAGGPFNVISDTAKLVGTVRTFDLDLQDYIIERMEQVTKGICEAMGASYTYLYKKGYPALVNDPYETSEFARIQTASFPEQRFFQMEPVMGGEDFSYYLQHVPGTFFFTGAGNKEKGINYPHHHPKFDIDEAALLTAAKLLASSALTYLSRKKSKVGSTL</sequence>
<dbReference type="STRING" id="1218173.BALCAV_0200575"/>
<feature type="binding site" evidence="2">
    <location>
        <position position="363"/>
    </location>
    <ligand>
        <name>Mn(2+)</name>
        <dbReference type="ChEBI" id="CHEBI:29035"/>
        <label>2</label>
    </ligand>
</feature>
<evidence type="ECO:0000256" key="2">
    <source>
        <dbReference type="PIRSR" id="PIRSR005962-1"/>
    </source>
</evidence>
<evidence type="ECO:0000259" key="3">
    <source>
        <dbReference type="Pfam" id="PF07687"/>
    </source>
</evidence>
<dbReference type="PANTHER" id="PTHR11014">
    <property type="entry name" value="PEPTIDASE M20 FAMILY MEMBER"/>
    <property type="match status" value="1"/>
</dbReference>
<dbReference type="NCBIfam" id="TIGR01891">
    <property type="entry name" value="amidohydrolases"/>
    <property type="match status" value="1"/>
</dbReference>
<dbReference type="GO" id="GO:0050118">
    <property type="term" value="F:N-acetyldiaminopimelate deacetylase activity"/>
    <property type="evidence" value="ECO:0007669"/>
    <property type="project" value="UniProtKB-ARBA"/>
</dbReference>
<dbReference type="InterPro" id="IPR002933">
    <property type="entry name" value="Peptidase_M20"/>
</dbReference>
<dbReference type="Pfam" id="PF07687">
    <property type="entry name" value="M20_dimer"/>
    <property type="match status" value="1"/>
</dbReference>
<dbReference type="PANTHER" id="PTHR11014:SF63">
    <property type="entry name" value="METALLOPEPTIDASE, PUTATIVE (AFU_ORTHOLOGUE AFUA_6G09600)-RELATED"/>
    <property type="match status" value="1"/>
</dbReference>
<keyword evidence="2" id="KW-0479">Metal-binding</keyword>
<evidence type="ECO:0000313" key="5">
    <source>
        <dbReference type="EMBL" id="THG90095.1"/>
    </source>
</evidence>
<gene>
    <name evidence="5" type="ORF">AJ85_13320</name>
    <name evidence="4" type="ORF">BALCAV_0200575</name>
</gene>
<dbReference type="Proteomes" id="UP000297014">
    <property type="component" value="Unassembled WGS sequence"/>
</dbReference>
<dbReference type="Pfam" id="PF01546">
    <property type="entry name" value="Peptidase_M20"/>
    <property type="match status" value="1"/>
</dbReference>
<dbReference type="InterPro" id="IPR017439">
    <property type="entry name" value="Amidohydrolase"/>
</dbReference>
<dbReference type="AlphaFoldDB" id="A0A094Z039"/>
<dbReference type="OrthoDB" id="9776731at2"/>
<comment type="cofactor">
    <cofactor evidence="2">
        <name>Mn(2+)</name>
        <dbReference type="ChEBI" id="CHEBI:29035"/>
    </cofactor>
    <text evidence="2">The Mn(2+) ion enhances activity.</text>
</comment>
<dbReference type="GO" id="GO:0019877">
    <property type="term" value="P:diaminopimelate biosynthetic process"/>
    <property type="evidence" value="ECO:0007669"/>
    <property type="project" value="UniProtKB-ARBA"/>
</dbReference>
<organism evidence="4 6">
    <name type="scientific">Alkalihalobacillus alcalophilus ATCC 27647 = CGMCC 1.3604</name>
    <dbReference type="NCBI Taxonomy" id="1218173"/>
    <lineage>
        <taxon>Bacteria</taxon>
        <taxon>Bacillati</taxon>
        <taxon>Bacillota</taxon>
        <taxon>Bacilli</taxon>
        <taxon>Bacillales</taxon>
        <taxon>Bacillaceae</taxon>
        <taxon>Alkalihalobacillus</taxon>
    </lineage>
</organism>
<dbReference type="Gene3D" id="3.40.630.10">
    <property type="entry name" value="Zn peptidases"/>
    <property type="match status" value="1"/>
</dbReference>
<evidence type="ECO:0000313" key="4">
    <source>
        <dbReference type="EMBL" id="KGA99182.1"/>
    </source>
</evidence>
<comment type="caution">
    <text evidence="4">The sequence shown here is derived from an EMBL/GenBank/DDBJ whole genome shotgun (WGS) entry which is preliminary data.</text>
</comment>